<evidence type="ECO:0000256" key="2">
    <source>
        <dbReference type="ARBA" id="ARBA00022729"/>
    </source>
</evidence>
<evidence type="ECO:0000256" key="4">
    <source>
        <dbReference type="SAM" id="MobiDB-lite"/>
    </source>
</evidence>
<evidence type="ECO:0000256" key="3">
    <source>
        <dbReference type="ARBA" id="ARBA00023136"/>
    </source>
</evidence>
<dbReference type="InterPro" id="IPR001775">
    <property type="entry name" value="GspD/PilQ"/>
</dbReference>
<dbReference type="GO" id="GO:0009297">
    <property type="term" value="P:pilus assembly"/>
    <property type="evidence" value="ECO:0007669"/>
    <property type="project" value="InterPro"/>
</dbReference>
<dbReference type="EMBL" id="CP002355">
    <property type="protein sequence ID" value="ADR34900.1"/>
    <property type="molecule type" value="Genomic_DNA"/>
</dbReference>
<feature type="signal peptide" evidence="5">
    <location>
        <begin position="1"/>
        <end position="17"/>
    </location>
</feature>
<dbReference type="InterPro" id="IPR011514">
    <property type="entry name" value="Secretin_N_2"/>
</dbReference>
<dbReference type="GO" id="GO:0015627">
    <property type="term" value="C:type II protein secretion system complex"/>
    <property type="evidence" value="ECO:0007669"/>
    <property type="project" value="TreeGrafter"/>
</dbReference>
<dbReference type="HOGENOM" id="CLU_006756_3_2_7"/>
<dbReference type="PRINTS" id="PR00811">
    <property type="entry name" value="BCTERIALGSPD"/>
</dbReference>
<proteinExistence type="predicted"/>
<dbReference type="Proteomes" id="UP000008721">
    <property type="component" value="Chromosome"/>
</dbReference>
<gene>
    <name evidence="8" type="ordered locus">Sulku_2240</name>
</gene>
<evidence type="ECO:0000313" key="9">
    <source>
        <dbReference type="Proteomes" id="UP000008721"/>
    </source>
</evidence>
<sequence>MKYILLIFLLLAGILQADNCTAKRFSLNAYQNHGSSLTLMDLLSDVAQTCNISVVFEDSRTRERLAQPLDMVNLNDYSLPELFSFIFDEHNLFYDYNPKTSVLKVSYYNTVNLNVDYINMDELTTQSVKSINVGVSSSVNNSTNSGTTTVGTNSGTNSSGSNNDSTTVTATSSFTFWNQLQEHIQQILKIDEEYSETYNKTLINRDATIVTVSGTKRQITNVEQYLAALKKRMHQQVMIEAHLIELTYNDYSSIGVNWSNFSLALNGSYTNSYNNIGTAHPVYSFGIDFNPTGLIDFLKQYGDVEVLSNPKVLTLSNQPAIINVGKQLSYLYQNGSIIGTTSTPTTVTNTLGSVFVGLTLNIIPEVSEDGYIIMRINPVSSELLSDSELSSSSSQTSQTQTDRVMPPDTRVKQMSSIVKVKDSQKVLIGGLIEKKNYKNQTKVPLLGDIPLFGKLFHNSTDTIRKSELFILITPILVKQDIFPSIDDALVKRTN</sequence>
<dbReference type="GO" id="GO:0019867">
    <property type="term" value="C:outer membrane"/>
    <property type="evidence" value="ECO:0007669"/>
    <property type="project" value="InterPro"/>
</dbReference>
<feature type="domain" description="Type II/III secretion system secretin-like" evidence="6">
    <location>
        <begin position="298"/>
        <end position="477"/>
    </location>
</feature>
<dbReference type="InterPro" id="IPR050810">
    <property type="entry name" value="Bact_Secretion_Sys_Channel"/>
</dbReference>
<protein>
    <submittedName>
        <fullName evidence="8">Type II and III secretion system protein</fullName>
    </submittedName>
</protein>
<keyword evidence="9" id="KW-1185">Reference proteome</keyword>
<evidence type="ECO:0000256" key="1">
    <source>
        <dbReference type="ARBA" id="ARBA00004370"/>
    </source>
</evidence>
<dbReference type="eggNOG" id="COG1450">
    <property type="taxonomic scope" value="Bacteria"/>
</dbReference>
<dbReference type="RefSeq" id="WP_013461097.1">
    <property type="nucleotide sequence ID" value="NC_014762.1"/>
</dbReference>
<accession>E4TWQ4</accession>
<dbReference type="STRING" id="709032.Sulku_2240"/>
<evidence type="ECO:0000256" key="5">
    <source>
        <dbReference type="SAM" id="SignalP"/>
    </source>
</evidence>
<dbReference type="KEGG" id="sku:Sulku_2240"/>
<evidence type="ECO:0000313" key="8">
    <source>
        <dbReference type="EMBL" id="ADR34900.1"/>
    </source>
</evidence>
<keyword evidence="2 5" id="KW-0732">Signal</keyword>
<dbReference type="Pfam" id="PF00263">
    <property type="entry name" value="Secretin"/>
    <property type="match status" value="1"/>
</dbReference>
<feature type="chain" id="PRO_5003190211" evidence="5">
    <location>
        <begin position="18"/>
        <end position="494"/>
    </location>
</feature>
<reference evidence="8 9" key="1">
    <citation type="journal article" date="2012" name="Stand. Genomic Sci.">
        <title>Complete genome sequence of the sulfur compounds oxidizing chemolithoautotroph Sulfuricurvum kujiense type strain (YK-1(T)).</title>
        <authorList>
            <person name="Han C."/>
            <person name="Kotsyurbenko O."/>
            <person name="Chertkov O."/>
            <person name="Held B."/>
            <person name="Lapidus A."/>
            <person name="Nolan M."/>
            <person name="Lucas S."/>
            <person name="Hammon N."/>
            <person name="Deshpande S."/>
            <person name="Cheng J.F."/>
            <person name="Tapia R."/>
            <person name="Goodwin L.A."/>
            <person name="Pitluck S."/>
            <person name="Liolios K."/>
            <person name="Pagani I."/>
            <person name="Ivanova N."/>
            <person name="Mavromatis K."/>
            <person name="Mikhailova N."/>
            <person name="Pati A."/>
            <person name="Chen A."/>
            <person name="Palaniappan K."/>
            <person name="Land M."/>
            <person name="Hauser L."/>
            <person name="Chang Y.J."/>
            <person name="Jeffries C.D."/>
            <person name="Brambilla E.M."/>
            <person name="Rohde M."/>
            <person name="Spring S."/>
            <person name="Sikorski J."/>
            <person name="Goker M."/>
            <person name="Woyke T."/>
            <person name="Bristow J."/>
            <person name="Eisen J.A."/>
            <person name="Markowitz V."/>
            <person name="Hugenholtz P."/>
            <person name="Kyrpides N.C."/>
            <person name="Klenk H.P."/>
            <person name="Detter J.C."/>
        </authorList>
    </citation>
    <scope>NUCLEOTIDE SEQUENCE [LARGE SCALE GENOMIC DNA]</scope>
    <source>
        <strain evidence="9">ATCC BAA-921 / DSM 16994 / JCM 11577 / YK-1</strain>
    </source>
</reference>
<feature type="region of interest" description="Disordered" evidence="4">
    <location>
        <begin position="140"/>
        <end position="166"/>
    </location>
</feature>
<feature type="compositionally biased region" description="Low complexity" evidence="4">
    <location>
        <begin position="387"/>
        <end position="402"/>
    </location>
</feature>
<evidence type="ECO:0000259" key="7">
    <source>
        <dbReference type="Pfam" id="PF07655"/>
    </source>
</evidence>
<dbReference type="AlphaFoldDB" id="E4TWQ4"/>
<dbReference type="Pfam" id="PF07655">
    <property type="entry name" value="Secretin_N_2"/>
    <property type="match status" value="1"/>
</dbReference>
<dbReference type="InterPro" id="IPR004846">
    <property type="entry name" value="T2SS/T3SS_dom"/>
</dbReference>
<evidence type="ECO:0000259" key="6">
    <source>
        <dbReference type="Pfam" id="PF00263"/>
    </source>
</evidence>
<dbReference type="GO" id="GO:0009306">
    <property type="term" value="P:protein secretion"/>
    <property type="evidence" value="ECO:0007669"/>
    <property type="project" value="InterPro"/>
</dbReference>
<dbReference type="PANTHER" id="PTHR30332">
    <property type="entry name" value="PROBABLE GENERAL SECRETION PATHWAY PROTEIN D"/>
    <property type="match status" value="1"/>
</dbReference>
<feature type="region of interest" description="Disordered" evidence="4">
    <location>
        <begin position="387"/>
        <end position="406"/>
    </location>
</feature>
<dbReference type="OrthoDB" id="9775455at2"/>
<feature type="domain" description="Secretin N-terminal" evidence="7">
    <location>
        <begin position="114"/>
        <end position="189"/>
    </location>
</feature>
<organism evidence="8 9">
    <name type="scientific">Sulfuricurvum kujiense (strain ATCC BAA-921 / DSM 16994 / JCM 11577 / YK-1)</name>
    <dbReference type="NCBI Taxonomy" id="709032"/>
    <lineage>
        <taxon>Bacteria</taxon>
        <taxon>Pseudomonadati</taxon>
        <taxon>Campylobacterota</taxon>
        <taxon>Epsilonproteobacteria</taxon>
        <taxon>Campylobacterales</taxon>
        <taxon>Sulfurimonadaceae</taxon>
        <taxon>Sulfuricurvum</taxon>
    </lineage>
</organism>
<comment type="subcellular location">
    <subcellularLocation>
        <location evidence="1">Membrane</location>
    </subcellularLocation>
</comment>
<dbReference type="PANTHER" id="PTHR30332:SF24">
    <property type="entry name" value="SECRETIN GSPD-RELATED"/>
    <property type="match status" value="1"/>
</dbReference>
<name>E4TWQ4_SULKY</name>
<keyword evidence="3" id="KW-0472">Membrane</keyword>